<dbReference type="Gene3D" id="2.70.98.10">
    <property type="match status" value="1"/>
</dbReference>
<evidence type="ECO:0000259" key="2">
    <source>
        <dbReference type="Pfam" id="PF17678"/>
    </source>
</evidence>
<dbReference type="OrthoDB" id="9804511at2"/>
<dbReference type="GO" id="GO:0006516">
    <property type="term" value="P:glycoprotein catabolic process"/>
    <property type="evidence" value="ECO:0007669"/>
    <property type="project" value="TreeGrafter"/>
</dbReference>
<dbReference type="InterPro" id="IPR012939">
    <property type="entry name" value="Glyco_hydro_92"/>
</dbReference>
<dbReference type="Pfam" id="PF17678">
    <property type="entry name" value="Glyco_hydro_92N"/>
    <property type="match status" value="1"/>
</dbReference>
<reference evidence="3 4" key="1">
    <citation type="journal article" date="2016" name="Int. J. Syst. Evol. Microbiol.">
        <title>Acidipila dinghuensis sp. nov., an acidobacterium isolated from forest soil.</title>
        <authorList>
            <person name="Jiang Y.W."/>
            <person name="Wang J."/>
            <person name="Chen M.H."/>
            <person name="Lv Y.Y."/>
            <person name="Qiu L.H."/>
        </authorList>
    </citation>
    <scope>NUCLEOTIDE SEQUENCE [LARGE SCALE GENOMIC DNA]</scope>
    <source>
        <strain evidence="3 4">DHOF10</strain>
    </source>
</reference>
<dbReference type="PANTHER" id="PTHR12143">
    <property type="entry name" value="PEPTIDE N-GLYCANASE PNGASE -RELATED"/>
    <property type="match status" value="1"/>
</dbReference>
<protein>
    <submittedName>
        <fullName evidence="3">Glycoside hydrolase family 92 protein</fullName>
    </submittedName>
</protein>
<dbReference type="Gene3D" id="3.30.2080.10">
    <property type="entry name" value="GH92 mannosidase domain"/>
    <property type="match status" value="1"/>
</dbReference>
<accession>A0A4V1NV49</accession>
<dbReference type="Gene3D" id="1.20.1050.60">
    <property type="entry name" value="alpha-1,2-mannosidase"/>
    <property type="match status" value="1"/>
</dbReference>
<dbReference type="RefSeq" id="WP_129209259.1">
    <property type="nucleotide sequence ID" value="NZ_BMGU01000005.1"/>
</dbReference>
<dbReference type="FunFam" id="3.30.2080.10:FF:000001">
    <property type="entry name" value="Alpha-1,2-mannosidase subfamily"/>
    <property type="match status" value="1"/>
</dbReference>
<evidence type="ECO:0000313" key="4">
    <source>
        <dbReference type="Proteomes" id="UP000290253"/>
    </source>
</evidence>
<dbReference type="EMBL" id="SDMK01000003">
    <property type="protein sequence ID" value="RXS94522.1"/>
    <property type="molecule type" value="Genomic_DNA"/>
</dbReference>
<dbReference type="InterPro" id="IPR008928">
    <property type="entry name" value="6-hairpin_glycosidase_sf"/>
</dbReference>
<dbReference type="GO" id="GO:0005829">
    <property type="term" value="C:cytosol"/>
    <property type="evidence" value="ECO:0007669"/>
    <property type="project" value="TreeGrafter"/>
</dbReference>
<name>A0A4V1NV49_9BACT</name>
<organism evidence="3 4">
    <name type="scientific">Silvibacterium dinghuense</name>
    <dbReference type="NCBI Taxonomy" id="1560006"/>
    <lineage>
        <taxon>Bacteria</taxon>
        <taxon>Pseudomonadati</taxon>
        <taxon>Acidobacteriota</taxon>
        <taxon>Terriglobia</taxon>
        <taxon>Terriglobales</taxon>
        <taxon>Acidobacteriaceae</taxon>
        <taxon>Silvibacterium</taxon>
    </lineage>
</organism>
<dbReference type="Pfam" id="PF07971">
    <property type="entry name" value="Glyco_hydro_92"/>
    <property type="match status" value="1"/>
</dbReference>
<dbReference type="GO" id="GO:0030246">
    <property type="term" value="F:carbohydrate binding"/>
    <property type="evidence" value="ECO:0007669"/>
    <property type="project" value="InterPro"/>
</dbReference>
<feature type="domain" description="Glycosyl hydrolase family 92" evidence="1">
    <location>
        <begin position="283"/>
        <end position="749"/>
    </location>
</feature>
<dbReference type="InterPro" id="IPR050883">
    <property type="entry name" value="PNGase"/>
</dbReference>
<feature type="domain" description="Glycosyl hydrolase family 92 N-terminal" evidence="2">
    <location>
        <begin position="39"/>
        <end position="277"/>
    </location>
</feature>
<keyword evidence="4" id="KW-1185">Reference proteome</keyword>
<evidence type="ECO:0000313" key="3">
    <source>
        <dbReference type="EMBL" id="RXS94522.1"/>
    </source>
</evidence>
<evidence type="ECO:0000259" key="1">
    <source>
        <dbReference type="Pfam" id="PF07971"/>
    </source>
</evidence>
<dbReference type="GO" id="GO:0005975">
    <property type="term" value="P:carbohydrate metabolic process"/>
    <property type="evidence" value="ECO:0007669"/>
    <property type="project" value="InterPro"/>
</dbReference>
<dbReference type="AlphaFoldDB" id="A0A4V1NV49"/>
<dbReference type="Proteomes" id="UP000290253">
    <property type="component" value="Unassembled WGS sequence"/>
</dbReference>
<sequence>MLSRRTFLELMSLTACSDLIAKPLFKGGLGGAHEDPAQYVNLAIGTGGHGHTYPGATVPFGAVQLSPDTFNSGWDWCSGYHISDSSIMGFSHTHLSGTGCGDLLDVLLMPCVGDVKLEAGSRENPESGYRSRFSHEDEVMKPGYYSVKLKDYGVLAELSATERTGAHKYTFPASEKSHFILDWTHAYEDPKNPVSDAFLSVRGNDTVLGGRTVHSWGNGRKIYFAMQFSKAPEKIEIIADGTTLPAGTTEAKGTALKTVLHHATAAGEVIYVKTGISAVSAENALKNLEKEQPGWDFDGVRKAAASTWEKELGRIRIDGGTEKQKQIFYTSLYHMMVAPTVMDDVDGSYRGMDLEVHQLEPGQHNYSTYSLWDTYRALHPCFTLFQQERVPTMVNSLIAMAEQSPAGMPVWPLQGRETGTMTGYHSASVMAEACVKNFPGIDWERAYKVMRKRNMDDDYEGLGFYREMGYIPADLESESVSKTLEYDYGDWACSKVAEKLGKTDDAAIMKKRSRNYQHLFDPKTKFIRAKLKDGQWATPYDPKEMGHMQKWRDYTESNSWETTFSVQHDVMHYIEVFGGREAFVTKLDELFNQDSTLPADAPPDIAGLVGMYAHGNEPCHHMAYLYLWAGQPHKTQARIRMLLDTMYDNKPDGLAGNEDCGQMSAWYVMSAMGLYAVDPASGSYVFGSPIFDKATITLAGGKKLEIETKRKSPTDQYIQSVTVDGKPHDRLWIEHETIARGAKIVFTMSAEPNLQLGVSEAAAPPSLEV</sequence>
<dbReference type="InterPro" id="IPR014718">
    <property type="entry name" value="GH-type_carb-bd"/>
</dbReference>
<dbReference type="SUPFAM" id="SSF48208">
    <property type="entry name" value="Six-hairpin glycosidases"/>
    <property type="match status" value="1"/>
</dbReference>
<dbReference type="Gene3D" id="1.20.1610.10">
    <property type="entry name" value="alpha-1,2-mannosidases domains"/>
    <property type="match status" value="1"/>
</dbReference>
<dbReference type="GO" id="GO:0000224">
    <property type="term" value="F:peptide-N4-(N-acetyl-beta-glucosaminyl)asparagine amidase activity"/>
    <property type="evidence" value="ECO:0007669"/>
    <property type="project" value="TreeGrafter"/>
</dbReference>
<dbReference type="InterPro" id="IPR005887">
    <property type="entry name" value="GH92_a_mannosidase_put"/>
</dbReference>
<comment type="caution">
    <text evidence="3">The sequence shown here is derived from an EMBL/GenBank/DDBJ whole genome shotgun (WGS) entry which is preliminary data.</text>
</comment>
<dbReference type="PANTHER" id="PTHR12143:SF39">
    <property type="entry name" value="SECRETED PROTEIN"/>
    <property type="match status" value="1"/>
</dbReference>
<proteinExistence type="predicted"/>
<dbReference type="InterPro" id="IPR041371">
    <property type="entry name" value="GH92_N"/>
</dbReference>
<keyword evidence="3" id="KW-0378">Hydrolase</keyword>
<dbReference type="NCBIfam" id="TIGR01180">
    <property type="entry name" value="aman2_put"/>
    <property type="match status" value="1"/>
</dbReference>
<gene>
    <name evidence="3" type="ORF">ESZ00_15760</name>
</gene>